<reference evidence="1" key="1">
    <citation type="submission" date="2021-06" db="EMBL/GenBank/DDBJ databases">
        <authorList>
            <person name="Kallberg Y."/>
            <person name="Tangrot J."/>
            <person name="Rosling A."/>
        </authorList>
    </citation>
    <scope>NUCLEOTIDE SEQUENCE</scope>
    <source>
        <strain evidence="1">FL966</strain>
    </source>
</reference>
<comment type="caution">
    <text evidence="1">The sequence shown here is derived from an EMBL/GenBank/DDBJ whole genome shotgun (WGS) entry which is preliminary data.</text>
</comment>
<proteinExistence type="predicted"/>
<dbReference type="Proteomes" id="UP000789759">
    <property type="component" value="Unassembled WGS sequence"/>
</dbReference>
<feature type="non-terminal residue" evidence="1">
    <location>
        <position position="82"/>
    </location>
</feature>
<protein>
    <submittedName>
        <fullName evidence="1">10020_t:CDS:1</fullName>
    </submittedName>
</protein>
<accession>A0A9N9K890</accession>
<organism evidence="1 2">
    <name type="scientific">Cetraspora pellucida</name>
    <dbReference type="NCBI Taxonomy" id="1433469"/>
    <lineage>
        <taxon>Eukaryota</taxon>
        <taxon>Fungi</taxon>
        <taxon>Fungi incertae sedis</taxon>
        <taxon>Mucoromycota</taxon>
        <taxon>Glomeromycotina</taxon>
        <taxon>Glomeromycetes</taxon>
        <taxon>Diversisporales</taxon>
        <taxon>Gigasporaceae</taxon>
        <taxon>Cetraspora</taxon>
    </lineage>
</organism>
<evidence type="ECO:0000313" key="1">
    <source>
        <dbReference type="EMBL" id="CAG8814916.1"/>
    </source>
</evidence>
<dbReference type="OrthoDB" id="2446886at2759"/>
<name>A0A9N9K890_9GLOM</name>
<sequence>MSSEVSAVEKLVEGLIKLVEELIKKKIINSIYYNEFGNFETISDVGYFYISKAEWKNFKINVAVKAVKSLFNQYSYKILVQE</sequence>
<gene>
    <name evidence="1" type="ORF">CPELLU_LOCUS19075</name>
</gene>
<evidence type="ECO:0000313" key="2">
    <source>
        <dbReference type="Proteomes" id="UP000789759"/>
    </source>
</evidence>
<dbReference type="AlphaFoldDB" id="A0A9N9K890"/>
<keyword evidence="2" id="KW-1185">Reference proteome</keyword>
<dbReference type="EMBL" id="CAJVQA010042520">
    <property type="protein sequence ID" value="CAG8814916.1"/>
    <property type="molecule type" value="Genomic_DNA"/>
</dbReference>